<dbReference type="OrthoDB" id="8722926at2759"/>
<dbReference type="PANTHER" id="PTHR25466">
    <property type="entry name" value="T-LYMPHOCYTE ACTIVATION ANTIGEN"/>
    <property type="match status" value="1"/>
</dbReference>
<dbReference type="Gene3D" id="2.60.40.10">
    <property type="entry name" value="Immunoglobulins"/>
    <property type="match status" value="2"/>
</dbReference>
<dbReference type="KEGG" id="caua:113044607"/>
<dbReference type="PANTHER" id="PTHR25466:SF9">
    <property type="entry name" value="FIBRONECTIN TYPE-III DOMAIN-CONTAINING PROTEIN"/>
    <property type="match status" value="1"/>
</dbReference>
<dbReference type="GO" id="GO:0031295">
    <property type="term" value="P:T cell costimulation"/>
    <property type="evidence" value="ECO:0007669"/>
    <property type="project" value="TreeGrafter"/>
</dbReference>
<dbReference type="GO" id="GO:0071222">
    <property type="term" value="P:cellular response to lipopolysaccharide"/>
    <property type="evidence" value="ECO:0007669"/>
    <property type="project" value="TreeGrafter"/>
</dbReference>
<evidence type="ECO:0000256" key="9">
    <source>
        <dbReference type="ARBA" id="ARBA00023180"/>
    </source>
</evidence>
<dbReference type="SUPFAM" id="SSF48726">
    <property type="entry name" value="Immunoglobulin"/>
    <property type="match status" value="2"/>
</dbReference>
<feature type="domain" description="Ig-like" evidence="13">
    <location>
        <begin position="32"/>
        <end position="107"/>
    </location>
</feature>
<dbReference type="SMART" id="SM00409">
    <property type="entry name" value="IG"/>
    <property type="match status" value="2"/>
</dbReference>
<dbReference type="GO" id="GO:0006955">
    <property type="term" value="P:immune response"/>
    <property type="evidence" value="ECO:0007669"/>
    <property type="project" value="TreeGrafter"/>
</dbReference>
<evidence type="ECO:0000256" key="2">
    <source>
        <dbReference type="ARBA" id="ARBA00022475"/>
    </source>
</evidence>
<dbReference type="GO" id="GO:0042102">
    <property type="term" value="P:positive regulation of T cell proliferation"/>
    <property type="evidence" value="ECO:0007669"/>
    <property type="project" value="TreeGrafter"/>
</dbReference>
<keyword evidence="10" id="KW-0393">Immunoglobulin domain</keyword>
<dbReference type="AlphaFoldDB" id="A0A6P6JMJ0"/>
<sequence>MHILGTTLIFIIALKVCLGFYLQTSEVQAYVGESVVLSCNGSGFSEQELDVHWEAMGKDVISLRGDVVTVGRGFEDRVNFLRDPAESEDFSLILSDVMLNDGDVYECLWEGTKPICSVLLQVLPPVVFTNHVEVFEGVDITLECFGNIPKNKPWEDIYIQWLKDDKEVLRLSSGEMDVSIDYSILRLPAKHDISRGIFSLSIPSVSVFDQGVYQCRYKSTDYEAPRSGFPETHTLTVSVMDTPVTDTESGSEVWSSTASLSQTQTVWAQTESSSSLPTLTYTERDGEVWSSTASLSQTQTVWAQTESSSSVPTLTYTERDGALFLAMTDPSVTETVTHSVTTDISVPQTGIDSIYLTTDEAIPDTDIGSDTPSVTETDSDSGQIPWIRIGLISTVLLVTAVVLALLLVSGRIGVVERKPLKGFNSQTFPGKQLIL</sequence>
<evidence type="ECO:0000256" key="5">
    <source>
        <dbReference type="ARBA" id="ARBA00022989"/>
    </source>
</evidence>
<evidence type="ECO:0000256" key="12">
    <source>
        <dbReference type="SAM" id="SignalP"/>
    </source>
</evidence>
<keyword evidence="8" id="KW-0675">Receptor</keyword>
<keyword evidence="4 12" id="KW-0732">Signal</keyword>
<evidence type="ECO:0000256" key="1">
    <source>
        <dbReference type="ARBA" id="ARBA00004251"/>
    </source>
</evidence>
<dbReference type="InterPro" id="IPR013783">
    <property type="entry name" value="Ig-like_fold"/>
</dbReference>
<evidence type="ECO:0000259" key="13">
    <source>
        <dbReference type="PROSITE" id="PS50835"/>
    </source>
</evidence>
<evidence type="ECO:0000256" key="7">
    <source>
        <dbReference type="ARBA" id="ARBA00023157"/>
    </source>
</evidence>
<organism evidence="14 15">
    <name type="scientific">Carassius auratus</name>
    <name type="common">Goldfish</name>
    <dbReference type="NCBI Taxonomy" id="7957"/>
    <lineage>
        <taxon>Eukaryota</taxon>
        <taxon>Metazoa</taxon>
        <taxon>Chordata</taxon>
        <taxon>Craniata</taxon>
        <taxon>Vertebrata</taxon>
        <taxon>Euteleostomi</taxon>
        <taxon>Actinopterygii</taxon>
        <taxon>Neopterygii</taxon>
        <taxon>Teleostei</taxon>
        <taxon>Ostariophysi</taxon>
        <taxon>Cypriniformes</taxon>
        <taxon>Cyprinidae</taxon>
        <taxon>Cyprininae</taxon>
        <taxon>Carassius</taxon>
    </lineage>
</organism>
<keyword evidence="14" id="KW-1185">Reference proteome</keyword>
<evidence type="ECO:0000256" key="4">
    <source>
        <dbReference type="ARBA" id="ARBA00022729"/>
    </source>
</evidence>
<reference evidence="15" key="1">
    <citation type="submission" date="2025-08" db="UniProtKB">
        <authorList>
            <consortium name="RefSeq"/>
        </authorList>
    </citation>
    <scope>IDENTIFICATION</scope>
    <source>
        <strain evidence="15">Wakin</strain>
        <tissue evidence="15">Muscle</tissue>
    </source>
</reference>
<keyword evidence="3 11" id="KW-0812">Transmembrane</keyword>
<evidence type="ECO:0000256" key="11">
    <source>
        <dbReference type="SAM" id="Phobius"/>
    </source>
</evidence>
<dbReference type="InterPro" id="IPR007110">
    <property type="entry name" value="Ig-like_dom"/>
</dbReference>
<feature type="transmembrane region" description="Helical" evidence="11">
    <location>
        <begin position="386"/>
        <end position="408"/>
    </location>
</feature>
<keyword evidence="5 11" id="KW-1133">Transmembrane helix</keyword>
<name>A0A6P6JMJ0_CARAU</name>
<dbReference type="InterPro" id="IPR051713">
    <property type="entry name" value="T-cell_Activation_Regulation"/>
</dbReference>
<dbReference type="GO" id="GO:0007166">
    <property type="term" value="P:cell surface receptor signaling pathway"/>
    <property type="evidence" value="ECO:0007669"/>
    <property type="project" value="TreeGrafter"/>
</dbReference>
<dbReference type="GO" id="GO:0042130">
    <property type="term" value="P:negative regulation of T cell proliferation"/>
    <property type="evidence" value="ECO:0007669"/>
    <property type="project" value="TreeGrafter"/>
</dbReference>
<evidence type="ECO:0000313" key="15">
    <source>
        <dbReference type="RefSeq" id="XP_026060507.1"/>
    </source>
</evidence>
<keyword evidence="9" id="KW-0325">Glycoprotein</keyword>
<evidence type="ECO:0000256" key="8">
    <source>
        <dbReference type="ARBA" id="ARBA00023170"/>
    </source>
</evidence>
<evidence type="ECO:0000256" key="6">
    <source>
        <dbReference type="ARBA" id="ARBA00023136"/>
    </source>
</evidence>
<dbReference type="InterPro" id="IPR003599">
    <property type="entry name" value="Ig_sub"/>
</dbReference>
<proteinExistence type="predicted"/>
<dbReference type="SMART" id="SM00406">
    <property type="entry name" value="IGv"/>
    <property type="match status" value="2"/>
</dbReference>
<dbReference type="InterPro" id="IPR013106">
    <property type="entry name" value="Ig_V-set"/>
</dbReference>
<dbReference type="InterPro" id="IPR036179">
    <property type="entry name" value="Ig-like_dom_sf"/>
</dbReference>
<keyword evidence="7" id="KW-1015">Disulfide bond</keyword>
<keyword evidence="2" id="KW-1003">Cell membrane</keyword>
<dbReference type="Proteomes" id="UP000515129">
    <property type="component" value="Chromosome 26"/>
</dbReference>
<evidence type="ECO:0000256" key="10">
    <source>
        <dbReference type="ARBA" id="ARBA00023319"/>
    </source>
</evidence>
<evidence type="ECO:0000256" key="3">
    <source>
        <dbReference type="ARBA" id="ARBA00022692"/>
    </source>
</evidence>
<dbReference type="RefSeq" id="XP_026060507.1">
    <property type="nucleotide sequence ID" value="XM_026204722.1"/>
</dbReference>
<comment type="subcellular location">
    <subcellularLocation>
        <location evidence="1">Cell membrane</location>
        <topology evidence="1">Single-pass type I membrane protein</topology>
    </subcellularLocation>
</comment>
<accession>A0A6P6JMJ0</accession>
<keyword evidence="6 11" id="KW-0472">Membrane</keyword>
<feature type="chain" id="PRO_5027911008" evidence="12">
    <location>
        <begin position="20"/>
        <end position="435"/>
    </location>
</feature>
<gene>
    <name evidence="15" type="primary">LOC113044607</name>
</gene>
<dbReference type="Pfam" id="PF07686">
    <property type="entry name" value="V-set"/>
    <property type="match status" value="2"/>
</dbReference>
<evidence type="ECO:0000313" key="14">
    <source>
        <dbReference type="Proteomes" id="UP000515129"/>
    </source>
</evidence>
<dbReference type="GeneID" id="113044607"/>
<feature type="signal peptide" evidence="12">
    <location>
        <begin position="1"/>
        <end position="19"/>
    </location>
</feature>
<dbReference type="PROSITE" id="PS50835">
    <property type="entry name" value="IG_LIKE"/>
    <property type="match status" value="2"/>
</dbReference>
<feature type="domain" description="Ig-like" evidence="13">
    <location>
        <begin position="124"/>
        <end position="236"/>
    </location>
</feature>
<protein>
    <submittedName>
        <fullName evidence="15">Uncharacterized protein LOC113044607</fullName>
    </submittedName>
</protein>
<dbReference type="GO" id="GO:0009897">
    <property type="term" value="C:external side of plasma membrane"/>
    <property type="evidence" value="ECO:0007669"/>
    <property type="project" value="TreeGrafter"/>
</dbReference>